<comment type="similarity">
    <text evidence="1">Belongs to the Gfo/Idh/MocA family.</text>
</comment>
<evidence type="ECO:0008006" key="7">
    <source>
        <dbReference type="Google" id="ProtNLM"/>
    </source>
</evidence>
<feature type="domain" description="GFO/IDH/MocA-like oxidoreductase" evidence="4">
    <location>
        <begin position="184"/>
        <end position="308"/>
    </location>
</feature>
<dbReference type="AlphaFoldDB" id="A0ABD3UFX8"/>
<sequence>MVGCLSRLVCRQGFERIGSAFLTKTFTPSLLRTHLRMSIQHYSKYVNPKGMRYNVGVIGGGRIAEVHLPNILKSQRLDLQWVIEDNPSRVSVLKRMYFIEDMPFYTSSELINLLKDSSLHAVFILAPTKLHTEYICKSIQYGKSVFSEKPLGESVSDIKTCFDTVDKFGKVLLAGYKRRFDPDYRDVYDAVRTGALGDVHIIKTTSRDSPKPSYEFLKNADSSGCNILADLCVHDVDMITWITGSTQPESIYVNCHINDQQLKDSNEPDTVAVIIKYKNGILATLNGSRDSIYGYDARLELFGSKGMAQTVHQREPGCIFDGAKGATLQRLHNSYPQRFERAFEAEISHFVDCLDGLTTPLITKEESIITADIIEKGVQSYNQRRVIYF</sequence>
<dbReference type="Pfam" id="PF22725">
    <property type="entry name" value="GFO_IDH_MocA_C3"/>
    <property type="match status" value="1"/>
</dbReference>
<dbReference type="Gene3D" id="3.40.50.720">
    <property type="entry name" value="NAD(P)-binding Rossmann-like Domain"/>
    <property type="match status" value="1"/>
</dbReference>
<dbReference type="SUPFAM" id="SSF55347">
    <property type="entry name" value="Glyceraldehyde-3-phosphate dehydrogenase-like, C-terminal domain"/>
    <property type="match status" value="1"/>
</dbReference>
<evidence type="ECO:0000256" key="1">
    <source>
        <dbReference type="ARBA" id="ARBA00010928"/>
    </source>
</evidence>
<evidence type="ECO:0000259" key="4">
    <source>
        <dbReference type="Pfam" id="PF22725"/>
    </source>
</evidence>
<keyword evidence="2" id="KW-0560">Oxidoreductase</keyword>
<keyword evidence="6" id="KW-1185">Reference proteome</keyword>
<dbReference type="SUPFAM" id="SSF51735">
    <property type="entry name" value="NAD(P)-binding Rossmann-fold domains"/>
    <property type="match status" value="1"/>
</dbReference>
<dbReference type="InterPro" id="IPR000683">
    <property type="entry name" value="Gfo/Idh/MocA-like_OxRdtase_N"/>
</dbReference>
<gene>
    <name evidence="5" type="ORF">ACJMK2_018204</name>
</gene>
<dbReference type="EMBL" id="JBJQND010000016">
    <property type="protein sequence ID" value="KAL3847285.1"/>
    <property type="molecule type" value="Genomic_DNA"/>
</dbReference>
<dbReference type="InterPro" id="IPR036291">
    <property type="entry name" value="NAD(P)-bd_dom_sf"/>
</dbReference>
<evidence type="ECO:0000259" key="3">
    <source>
        <dbReference type="Pfam" id="PF01408"/>
    </source>
</evidence>
<protein>
    <recommendedName>
        <fullName evidence="7">Inositol 2-dehydrogenase</fullName>
    </recommendedName>
</protein>
<comment type="caution">
    <text evidence="5">The sequence shown here is derived from an EMBL/GenBank/DDBJ whole genome shotgun (WGS) entry which is preliminary data.</text>
</comment>
<dbReference type="PANTHER" id="PTHR42840">
    <property type="entry name" value="NAD(P)-BINDING ROSSMANN-FOLD SUPERFAMILY PROTEIN-RELATED"/>
    <property type="match status" value="1"/>
</dbReference>
<feature type="domain" description="Gfo/Idh/MocA-like oxidoreductase N-terminal" evidence="3">
    <location>
        <begin position="54"/>
        <end position="176"/>
    </location>
</feature>
<organism evidence="5 6">
    <name type="scientific">Sinanodonta woodiana</name>
    <name type="common">Chinese pond mussel</name>
    <name type="synonym">Anodonta woodiana</name>
    <dbReference type="NCBI Taxonomy" id="1069815"/>
    <lineage>
        <taxon>Eukaryota</taxon>
        <taxon>Metazoa</taxon>
        <taxon>Spiralia</taxon>
        <taxon>Lophotrochozoa</taxon>
        <taxon>Mollusca</taxon>
        <taxon>Bivalvia</taxon>
        <taxon>Autobranchia</taxon>
        <taxon>Heteroconchia</taxon>
        <taxon>Palaeoheterodonta</taxon>
        <taxon>Unionida</taxon>
        <taxon>Unionoidea</taxon>
        <taxon>Unionidae</taxon>
        <taxon>Unioninae</taxon>
        <taxon>Sinanodonta</taxon>
    </lineage>
</organism>
<name>A0ABD3UFX8_SINWO</name>
<reference evidence="5 6" key="1">
    <citation type="submission" date="2024-11" db="EMBL/GenBank/DDBJ databases">
        <title>Chromosome-level genome assembly of the freshwater bivalve Anodonta woodiana.</title>
        <authorList>
            <person name="Chen X."/>
        </authorList>
    </citation>
    <scope>NUCLEOTIDE SEQUENCE [LARGE SCALE GENOMIC DNA]</scope>
    <source>
        <strain evidence="5">MN2024</strain>
        <tissue evidence="5">Gills</tissue>
    </source>
</reference>
<accession>A0ABD3UFX8</accession>
<evidence type="ECO:0000256" key="2">
    <source>
        <dbReference type="ARBA" id="ARBA00023002"/>
    </source>
</evidence>
<dbReference type="Proteomes" id="UP001634394">
    <property type="component" value="Unassembled WGS sequence"/>
</dbReference>
<evidence type="ECO:0000313" key="5">
    <source>
        <dbReference type="EMBL" id="KAL3847285.1"/>
    </source>
</evidence>
<dbReference type="InterPro" id="IPR055170">
    <property type="entry name" value="GFO_IDH_MocA-like_dom"/>
</dbReference>
<evidence type="ECO:0000313" key="6">
    <source>
        <dbReference type="Proteomes" id="UP001634394"/>
    </source>
</evidence>
<dbReference type="GO" id="GO:0016491">
    <property type="term" value="F:oxidoreductase activity"/>
    <property type="evidence" value="ECO:0007669"/>
    <property type="project" value="UniProtKB-KW"/>
</dbReference>
<proteinExistence type="inferred from homology"/>
<dbReference type="Gene3D" id="3.30.360.10">
    <property type="entry name" value="Dihydrodipicolinate Reductase, domain 2"/>
    <property type="match status" value="1"/>
</dbReference>
<dbReference type="PANTHER" id="PTHR42840:SF3">
    <property type="entry name" value="BINDING ROSSMANN FOLD OXIDOREDUCTASE, PUTATIVE (AFU_ORTHOLOGUE AFUA_2G10240)-RELATED"/>
    <property type="match status" value="1"/>
</dbReference>
<dbReference type="Pfam" id="PF01408">
    <property type="entry name" value="GFO_IDH_MocA"/>
    <property type="match status" value="1"/>
</dbReference>